<dbReference type="InterPro" id="IPR057644">
    <property type="entry name" value="Beta-prop_WDR75_2nd"/>
</dbReference>
<dbReference type="GO" id="GO:0045943">
    <property type="term" value="P:positive regulation of transcription by RNA polymerase I"/>
    <property type="evidence" value="ECO:0007669"/>
    <property type="project" value="InterPro"/>
</dbReference>
<keyword evidence="2" id="KW-0690">Ribosome biogenesis</keyword>
<keyword evidence="3" id="KW-0698">rRNA processing</keyword>
<reference evidence="11" key="1">
    <citation type="submission" date="2020-12" db="EMBL/GenBank/DDBJ databases">
        <title>Metabolic potential, ecology and presence of endohyphal bacteria is reflected in genomic diversity of Mucoromycotina.</title>
        <authorList>
            <person name="Muszewska A."/>
            <person name="Okrasinska A."/>
            <person name="Steczkiewicz K."/>
            <person name="Drgas O."/>
            <person name="Orlowska M."/>
            <person name="Perlinska-Lenart U."/>
            <person name="Aleksandrzak-Piekarczyk T."/>
            <person name="Szatraj K."/>
            <person name="Zielenkiewicz U."/>
            <person name="Pilsyk S."/>
            <person name="Malc E."/>
            <person name="Mieczkowski P."/>
            <person name="Kruszewska J.S."/>
            <person name="Biernat P."/>
            <person name="Pawlowska J."/>
        </authorList>
    </citation>
    <scope>NUCLEOTIDE SEQUENCE</scope>
    <source>
        <strain evidence="11">WA0000067209</strain>
    </source>
</reference>
<evidence type="ECO:0000256" key="7">
    <source>
        <dbReference type="ARBA" id="ARBA00023242"/>
    </source>
</evidence>
<feature type="compositionally biased region" description="Acidic residues" evidence="9">
    <location>
        <begin position="968"/>
        <end position="984"/>
    </location>
</feature>
<dbReference type="Pfam" id="PF23769">
    <property type="entry name" value="Beta-prop_WDR75_2nd"/>
    <property type="match status" value="1"/>
</dbReference>
<evidence type="ECO:0000256" key="4">
    <source>
        <dbReference type="ARBA" id="ARBA00022574"/>
    </source>
</evidence>
<name>A0A8H7PFA7_MORIS</name>
<dbReference type="SMART" id="SM00320">
    <property type="entry name" value="WD40"/>
    <property type="match status" value="8"/>
</dbReference>
<dbReference type="PANTHER" id="PTHR44215:SF1">
    <property type="entry name" value="WD REPEAT-CONTAINING PROTEIN 75"/>
    <property type="match status" value="1"/>
</dbReference>
<feature type="compositionally biased region" description="Low complexity" evidence="9">
    <location>
        <begin position="1"/>
        <end position="10"/>
    </location>
</feature>
<comment type="caution">
    <text evidence="11">The sequence shown here is derived from an EMBL/GenBank/DDBJ whole genome shotgun (WGS) entry which is preliminary data.</text>
</comment>
<evidence type="ECO:0000256" key="3">
    <source>
        <dbReference type="ARBA" id="ARBA00022552"/>
    </source>
</evidence>
<keyword evidence="5" id="KW-0677">Repeat</keyword>
<dbReference type="Proteomes" id="UP000654370">
    <property type="component" value="Unassembled WGS sequence"/>
</dbReference>
<dbReference type="OrthoDB" id="4096at2759"/>
<dbReference type="GO" id="GO:0006364">
    <property type="term" value="P:rRNA processing"/>
    <property type="evidence" value="ECO:0007669"/>
    <property type="project" value="UniProtKB-KW"/>
</dbReference>
<feature type="region of interest" description="Disordered" evidence="9">
    <location>
        <begin position="826"/>
        <end position="850"/>
    </location>
</feature>
<evidence type="ECO:0000313" key="12">
    <source>
        <dbReference type="Proteomes" id="UP000654370"/>
    </source>
</evidence>
<dbReference type="Pfam" id="PF23869">
    <property type="entry name" value="Beta-prop_WDR75_1st"/>
    <property type="match status" value="1"/>
</dbReference>
<dbReference type="PROSITE" id="PS50082">
    <property type="entry name" value="WD_REPEATS_2"/>
    <property type="match status" value="2"/>
</dbReference>
<dbReference type="GO" id="GO:2000234">
    <property type="term" value="P:positive regulation of rRNA processing"/>
    <property type="evidence" value="ECO:0007669"/>
    <property type="project" value="TreeGrafter"/>
</dbReference>
<dbReference type="InterPro" id="IPR053826">
    <property type="entry name" value="WDR75"/>
</dbReference>
<evidence type="ECO:0000256" key="8">
    <source>
        <dbReference type="PROSITE-ProRule" id="PRU00221"/>
    </source>
</evidence>
<feature type="repeat" description="WD" evidence="8">
    <location>
        <begin position="124"/>
        <end position="166"/>
    </location>
</feature>
<evidence type="ECO:0000256" key="1">
    <source>
        <dbReference type="ARBA" id="ARBA00004604"/>
    </source>
</evidence>
<evidence type="ECO:0000256" key="2">
    <source>
        <dbReference type="ARBA" id="ARBA00022517"/>
    </source>
</evidence>
<organism evidence="11 12">
    <name type="scientific">Mortierella isabellina</name>
    <name type="common">Filamentous fungus</name>
    <name type="synonym">Umbelopsis isabellina</name>
    <dbReference type="NCBI Taxonomy" id="91625"/>
    <lineage>
        <taxon>Eukaryota</taxon>
        <taxon>Fungi</taxon>
        <taxon>Fungi incertae sedis</taxon>
        <taxon>Mucoromycota</taxon>
        <taxon>Mucoromycotina</taxon>
        <taxon>Umbelopsidomycetes</taxon>
        <taxon>Umbelopsidales</taxon>
        <taxon>Umbelopsidaceae</taxon>
        <taxon>Umbelopsis</taxon>
    </lineage>
</organism>
<dbReference type="Gene3D" id="2.130.10.10">
    <property type="entry name" value="YVTN repeat-like/Quinoprotein amine dehydrogenase"/>
    <property type="match status" value="3"/>
</dbReference>
<feature type="region of interest" description="Disordered" evidence="9">
    <location>
        <begin position="1"/>
        <end position="70"/>
    </location>
</feature>
<keyword evidence="7" id="KW-0539">Nucleus</keyword>
<dbReference type="GO" id="GO:0003723">
    <property type="term" value="F:RNA binding"/>
    <property type="evidence" value="ECO:0007669"/>
    <property type="project" value="InterPro"/>
</dbReference>
<accession>A0A8H7PFA7</accession>
<protein>
    <recommendedName>
        <fullName evidence="10">WD repeat-containing protein 75 second beta-propeller domain-containing protein</fullName>
    </recommendedName>
</protein>
<feature type="repeat" description="WD" evidence="8">
    <location>
        <begin position="318"/>
        <end position="359"/>
    </location>
</feature>
<feature type="domain" description="WD repeat-containing protein 75 second beta-propeller" evidence="10">
    <location>
        <begin position="440"/>
        <end position="747"/>
    </location>
</feature>
<dbReference type="AlphaFoldDB" id="A0A8H7PFA7"/>
<evidence type="ECO:0000256" key="5">
    <source>
        <dbReference type="ARBA" id="ARBA00022737"/>
    </source>
</evidence>
<dbReference type="SUPFAM" id="SSF50978">
    <property type="entry name" value="WD40 repeat-like"/>
    <property type="match status" value="2"/>
</dbReference>
<evidence type="ECO:0000259" key="10">
    <source>
        <dbReference type="Pfam" id="PF23769"/>
    </source>
</evidence>
<dbReference type="EMBL" id="JAEPQZ010000016">
    <property type="protein sequence ID" value="KAG2172889.1"/>
    <property type="molecule type" value="Genomic_DNA"/>
</dbReference>
<keyword evidence="6" id="KW-0804">Transcription</keyword>
<evidence type="ECO:0000313" key="11">
    <source>
        <dbReference type="EMBL" id="KAG2172889.1"/>
    </source>
</evidence>
<dbReference type="InterPro" id="IPR036322">
    <property type="entry name" value="WD40_repeat_dom_sf"/>
</dbReference>
<feature type="region of interest" description="Disordered" evidence="9">
    <location>
        <begin position="960"/>
        <end position="984"/>
    </location>
</feature>
<proteinExistence type="predicted"/>
<dbReference type="GO" id="GO:0032040">
    <property type="term" value="C:small-subunit processome"/>
    <property type="evidence" value="ECO:0007669"/>
    <property type="project" value="InterPro"/>
</dbReference>
<dbReference type="PROSITE" id="PS50294">
    <property type="entry name" value="WD_REPEATS_REGION"/>
    <property type="match status" value="2"/>
</dbReference>
<dbReference type="PANTHER" id="PTHR44215">
    <property type="entry name" value="WD REPEAT-CONTAINING PROTEIN 75"/>
    <property type="match status" value="1"/>
</dbReference>
<keyword evidence="4 8" id="KW-0853">WD repeat</keyword>
<keyword evidence="12" id="KW-1185">Reference proteome</keyword>
<evidence type="ECO:0000256" key="9">
    <source>
        <dbReference type="SAM" id="MobiDB-lite"/>
    </source>
</evidence>
<dbReference type="InterPro" id="IPR001680">
    <property type="entry name" value="WD40_rpt"/>
</dbReference>
<sequence length="984" mass="109564">MSQKKPTSATKKSKISKTVENVTAEIAPTESEANRKDSAGKISKGQRKLNGNAGSTDVAKSTRADSSNGSSLYQTKALAGVLSRFPVVFTKDSKYFFCCVSNTIKIYNVSSGEVVKTLSTSVAQGGHRLTVTALSLNAKNPLQLFSASLDGTIKLWDYNDNILLKTYSVGHPIENMIISPHHPEHAYILTKKLDTASDDQAQGKGKNNAAVYRFTLQGQPSQKLFNIIKTRDCSTMAMSSDGNFLAIGARYKINIWDLRESTDSIRAGVRTYNCPEIVTCIEFSPTEPCLAVGDESGKITQYYCFSPETTENPVTALLHWHHRPVNTLTFTADGVYLLSGGEEPVLVLWQLETGHKQFLPRVGGEIKSITISPNQSLYALSQADNSIRIINAVSQQIVRIIQGLQYGKYFAALRCNTRYPELISLKAQAASNTYPLYTGLVIEPRNHHVVLNGVPGSVQFYNPYLDSHVLDLEIVPLTRISRADENELVHSLVRHVAFMDDGSWMATVDSRDDRITTPELYLKFWAWDPNSQSYILKTRVDYPHSATITSLSFRRGTNDDLPMAITTSEDKKFKIWHLTSELGRHHTADETAWSCRSVGFYRENIPTAACFSDDGSMLAVAFGQILTIWDPTSNTIQGTLTLPPQQCHIRRVAFLGNTPFIAVTTASHLYVWNLLTCTVWWSYNIQIDQLAVDQQTGMFAVACNAHGQQAHECRFIVFEPTTPVPKFVHAVAETCKALAWIPIDHDEADTSALKSNLVYLNHNYDLQVLHAAQEDQDNETDKTTTGLGNQDMERSLFTDIFGKRSKSNEDRRWDQQRIETAEILRQEAASASRSHVATRSRRNAQQTSVLDAPSHIIPGVDNVFESFMDSIMPKRSAFEEQEANSDDMEEEVDASFSHDESETEAAQEVVMSETITNGKVQQEVVLPPTFDSMRDFFAKTSGTKFNDMYAVELSLNGKVNGTKAVEDSSSDDDDSEEEAADIEW</sequence>
<feature type="compositionally biased region" description="Polar residues" evidence="9">
    <location>
        <begin position="52"/>
        <end position="70"/>
    </location>
</feature>
<comment type="subcellular location">
    <subcellularLocation>
        <location evidence="1">Nucleus</location>
        <location evidence="1">Nucleolus</location>
    </subcellularLocation>
</comment>
<gene>
    <name evidence="11" type="ORF">INT43_000239</name>
</gene>
<dbReference type="InterPro" id="IPR015943">
    <property type="entry name" value="WD40/YVTN_repeat-like_dom_sf"/>
</dbReference>
<evidence type="ECO:0000256" key="6">
    <source>
        <dbReference type="ARBA" id="ARBA00023163"/>
    </source>
</evidence>